<comment type="similarity">
    <text evidence="1">Belongs to the NAD(P)-dependent epimerase/dehydratase family.</text>
</comment>
<evidence type="ECO:0000256" key="1">
    <source>
        <dbReference type="ARBA" id="ARBA00007637"/>
    </source>
</evidence>
<dbReference type="PANTHER" id="PTHR43000">
    <property type="entry name" value="DTDP-D-GLUCOSE 4,6-DEHYDRATASE-RELATED"/>
    <property type="match status" value="1"/>
</dbReference>
<feature type="domain" description="NAD-dependent epimerase/dehydratase" evidence="2">
    <location>
        <begin position="298"/>
        <end position="453"/>
    </location>
</feature>
<evidence type="ECO:0000313" key="4">
    <source>
        <dbReference type="Proteomes" id="UP000095283"/>
    </source>
</evidence>
<name>A0A1I7WS04_HETBA</name>
<dbReference type="Pfam" id="PF01370">
    <property type="entry name" value="Epimerase"/>
    <property type="match status" value="1"/>
</dbReference>
<dbReference type="Pfam" id="PF16363">
    <property type="entry name" value="GDP_Man_Dehyd"/>
    <property type="match status" value="1"/>
</dbReference>
<evidence type="ECO:0000259" key="2">
    <source>
        <dbReference type="Pfam" id="PF01370"/>
    </source>
</evidence>
<evidence type="ECO:0000259" key="3">
    <source>
        <dbReference type="Pfam" id="PF16363"/>
    </source>
</evidence>
<dbReference type="WBParaSite" id="Hba_07918">
    <property type="protein sequence ID" value="Hba_07918"/>
    <property type="gene ID" value="Hba_07918"/>
</dbReference>
<dbReference type="InterPro" id="IPR016040">
    <property type="entry name" value="NAD(P)-bd_dom"/>
</dbReference>
<dbReference type="AlphaFoldDB" id="A0A1I7WS04"/>
<evidence type="ECO:0000313" key="5">
    <source>
        <dbReference type="WBParaSite" id="Hba_07918"/>
    </source>
</evidence>
<proteinExistence type="inferred from homology"/>
<dbReference type="InterPro" id="IPR001509">
    <property type="entry name" value="Epimerase_deHydtase"/>
</dbReference>
<feature type="domain" description="NAD(P)-binding" evidence="3">
    <location>
        <begin position="12"/>
        <end position="185"/>
    </location>
</feature>
<dbReference type="SUPFAM" id="SSF51735">
    <property type="entry name" value="NAD(P)-binding Rossmann-fold domains"/>
    <property type="match status" value="2"/>
</dbReference>
<dbReference type="InterPro" id="IPR036291">
    <property type="entry name" value="NAD(P)-bd_dom_sf"/>
</dbReference>
<protein>
    <submittedName>
        <fullName evidence="5">Epimerase domain-containing protein</fullName>
    </submittedName>
</protein>
<keyword evidence="4" id="KW-1185">Reference proteome</keyword>
<organism evidence="4 5">
    <name type="scientific">Heterorhabditis bacteriophora</name>
    <name type="common">Entomopathogenic nematode worm</name>
    <dbReference type="NCBI Taxonomy" id="37862"/>
    <lineage>
        <taxon>Eukaryota</taxon>
        <taxon>Metazoa</taxon>
        <taxon>Ecdysozoa</taxon>
        <taxon>Nematoda</taxon>
        <taxon>Chromadorea</taxon>
        <taxon>Rhabditida</taxon>
        <taxon>Rhabditina</taxon>
        <taxon>Rhabditomorpha</taxon>
        <taxon>Strongyloidea</taxon>
        <taxon>Heterorhabditidae</taxon>
        <taxon>Heterorhabditis</taxon>
    </lineage>
</organism>
<accession>A0A1I7WS04</accession>
<sequence length="474" mass="52016">MFDDEMPYSSYLITGGLGFLGTETITKLFQSSTCKIIVLDNLLGQSDLARIPSSIRDSERFSFVIGDVVNEQLVLKTLRDYEVDCLIDFASHAGCAIAQSPVKGARNAIQGVTHVLEACRNYKHLKSYLLVSGQSVYGSNFSQSESEPLSPTCIEGAALMGAEAMLHSYVVSYRLPLAIVRLSNGIVVPNMMEKVGKLERAVNLITASDVVLGILLAADRPGNAEVWNVGGKMDYSPVEIKKLLSGETSTLSSTNSIFKTDKITKELGFGTTGNVIAALRDSTKVVMTKSSTKSTAKILVYGGKGWIGQQFVELLHKEGVAFEVATTRPGFDKDDLIKEEIVCVAPSHIVCMIGRTQGEGINSIAYLEGGPDKLKLNMRDNLYAPWILASICEKMNIHFTYLGTGCLFKYDQEHTFDGLGYTEEDVGNYDGTSYSVVKSFTDRLLRHFKNTLQCRIRLPVNYEADSRNLVAKVR</sequence>
<dbReference type="Gene3D" id="3.40.50.720">
    <property type="entry name" value="NAD(P)-binding Rossmann-like Domain"/>
    <property type="match status" value="2"/>
</dbReference>
<reference evidence="5" key="1">
    <citation type="submission" date="2016-11" db="UniProtKB">
        <authorList>
            <consortium name="WormBaseParasite"/>
        </authorList>
    </citation>
    <scope>IDENTIFICATION</scope>
</reference>
<dbReference type="Proteomes" id="UP000095283">
    <property type="component" value="Unplaced"/>
</dbReference>
<dbReference type="GO" id="GO:0003824">
    <property type="term" value="F:catalytic activity"/>
    <property type="evidence" value="ECO:0007669"/>
    <property type="project" value="UniProtKB-ARBA"/>
</dbReference>